<accession>A0ABS1J7W5</accession>
<organism evidence="1 2">
    <name type="scientific">Tumebacillus amylolyticus</name>
    <dbReference type="NCBI Taxonomy" id="2801339"/>
    <lineage>
        <taxon>Bacteria</taxon>
        <taxon>Bacillati</taxon>
        <taxon>Bacillota</taxon>
        <taxon>Bacilli</taxon>
        <taxon>Bacillales</taxon>
        <taxon>Alicyclobacillaceae</taxon>
        <taxon>Tumebacillus</taxon>
    </lineage>
</organism>
<comment type="caution">
    <text evidence="1">The sequence shown here is derived from an EMBL/GenBank/DDBJ whole genome shotgun (WGS) entry which is preliminary data.</text>
</comment>
<dbReference type="Proteomes" id="UP000602284">
    <property type="component" value="Unassembled WGS sequence"/>
</dbReference>
<name>A0ABS1J7W5_9BACL</name>
<dbReference type="RefSeq" id="WP_201632521.1">
    <property type="nucleotide sequence ID" value="NZ_JAEQNB010000001.1"/>
</dbReference>
<dbReference type="EMBL" id="JAEQNB010000001">
    <property type="protein sequence ID" value="MBL0386339.1"/>
    <property type="molecule type" value="Genomic_DNA"/>
</dbReference>
<evidence type="ECO:0000313" key="1">
    <source>
        <dbReference type="EMBL" id="MBL0386339.1"/>
    </source>
</evidence>
<proteinExistence type="predicted"/>
<sequence>MRTFLSDYFDLQELDAGIFAAISKGEAVVSNTGIVDLGDWTLVLILS</sequence>
<reference evidence="1 2" key="1">
    <citation type="submission" date="2021-01" db="EMBL/GenBank/DDBJ databases">
        <title>Tumebacillus sp. strain ITR2 16S ribosomal RNA gene Genome sequencing and assembly.</title>
        <authorList>
            <person name="Kang M."/>
        </authorList>
    </citation>
    <scope>NUCLEOTIDE SEQUENCE [LARGE SCALE GENOMIC DNA]</scope>
    <source>
        <strain evidence="1 2">ITR2</strain>
    </source>
</reference>
<evidence type="ECO:0000313" key="2">
    <source>
        <dbReference type="Proteomes" id="UP000602284"/>
    </source>
</evidence>
<protein>
    <submittedName>
        <fullName evidence="1">Uncharacterized protein</fullName>
    </submittedName>
</protein>
<gene>
    <name evidence="1" type="ORF">JJB07_06735</name>
</gene>
<keyword evidence="2" id="KW-1185">Reference proteome</keyword>